<dbReference type="OrthoDB" id="9807948at2"/>
<organism evidence="3 4">
    <name type="scientific">Aliiroseovarius pelagivivens</name>
    <dbReference type="NCBI Taxonomy" id="1639690"/>
    <lineage>
        <taxon>Bacteria</taxon>
        <taxon>Pseudomonadati</taxon>
        <taxon>Pseudomonadota</taxon>
        <taxon>Alphaproteobacteria</taxon>
        <taxon>Rhodobacterales</taxon>
        <taxon>Paracoccaceae</taxon>
        <taxon>Aliiroseovarius</taxon>
    </lineage>
</organism>
<proteinExistence type="predicted"/>
<accession>A0A2R8AHE2</accession>
<dbReference type="InterPro" id="IPR019494">
    <property type="entry name" value="FIST_C"/>
</dbReference>
<evidence type="ECO:0000259" key="2">
    <source>
        <dbReference type="SMART" id="SM01204"/>
    </source>
</evidence>
<feature type="domain" description="FIST" evidence="1">
    <location>
        <begin position="33"/>
        <end position="233"/>
    </location>
</feature>
<dbReference type="InterPro" id="IPR013702">
    <property type="entry name" value="FIST_domain_N"/>
</dbReference>
<evidence type="ECO:0000313" key="4">
    <source>
        <dbReference type="Proteomes" id="UP000244911"/>
    </source>
</evidence>
<dbReference type="Proteomes" id="UP000244911">
    <property type="component" value="Unassembled WGS sequence"/>
</dbReference>
<protein>
    <recommendedName>
        <fullName evidence="5">FIST C-domain domain-containing protein</fullName>
    </recommendedName>
</protein>
<reference evidence="3 4" key="1">
    <citation type="submission" date="2018-03" db="EMBL/GenBank/DDBJ databases">
        <authorList>
            <person name="Keele B.F."/>
        </authorList>
    </citation>
    <scope>NUCLEOTIDE SEQUENCE [LARGE SCALE GENOMIC DNA]</scope>
    <source>
        <strain evidence="3 4">CECT 8811</strain>
    </source>
</reference>
<dbReference type="SMART" id="SM01204">
    <property type="entry name" value="FIST_C"/>
    <property type="match status" value="1"/>
</dbReference>
<dbReference type="EMBL" id="OMOI01000001">
    <property type="protein sequence ID" value="SPF75481.1"/>
    <property type="molecule type" value="Genomic_DNA"/>
</dbReference>
<name>A0A2R8AHE2_9RHOB</name>
<evidence type="ECO:0000259" key="1">
    <source>
        <dbReference type="SMART" id="SM00897"/>
    </source>
</evidence>
<dbReference type="Pfam" id="PF08495">
    <property type="entry name" value="FIST"/>
    <property type="match status" value="1"/>
</dbReference>
<evidence type="ECO:0000313" key="3">
    <source>
        <dbReference type="EMBL" id="SPF75481.1"/>
    </source>
</evidence>
<dbReference type="AlphaFoldDB" id="A0A2R8AHE2"/>
<evidence type="ECO:0008006" key="5">
    <source>
        <dbReference type="Google" id="ProtNLM"/>
    </source>
</evidence>
<sequence length="381" mass="42021">MSEERERIVATVSVDLLDDADPADKLVKALGIGPFACVIVLVSPEVDLDALTAKLQSEIDAPHIIGARTAGEICSEGYSERKIVALGFPQSHFAASARMFEALDSPDEVAIGREVLALRHDAQAQRQEFKNEFAFLLVDGLSRREDAFVLNISTALGSTQLFGGSSGDGLRFESAPVFYNGQVRSNAAIVLVVRSNCQFKVFREDHFESSEKRLVVTGAIPEKRLVTEINAEPAAPEYARIVGIDPNQLSPFIFASHPIVVSVGDQHHVRAIQRVEDNGHLRFFASIDEGMVLTVAKARNITDHLQEVLEDLSADREPDLIFACDCILRRLEAEQKQEVINMSAQLKKHRVIGFSTYGEQHNMLHVNQTLTGIAIYPPDHE</sequence>
<feature type="domain" description="FIST C-domain" evidence="2">
    <location>
        <begin position="234"/>
        <end position="363"/>
    </location>
</feature>
<keyword evidence="4" id="KW-1185">Reference proteome</keyword>
<dbReference type="PANTHER" id="PTHR40252:SF2">
    <property type="entry name" value="BLR0328 PROTEIN"/>
    <property type="match status" value="1"/>
</dbReference>
<dbReference type="Pfam" id="PF10442">
    <property type="entry name" value="FIST_C"/>
    <property type="match status" value="1"/>
</dbReference>
<gene>
    <name evidence="3" type="ORF">ALP8811_00471</name>
</gene>
<dbReference type="PANTHER" id="PTHR40252">
    <property type="entry name" value="BLR0328 PROTEIN"/>
    <property type="match status" value="1"/>
</dbReference>
<dbReference type="SMART" id="SM00897">
    <property type="entry name" value="FIST"/>
    <property type="match status" value="1"/>
</dbReference>
<dbReference type="RefSeq" id="WP_108855579.1">
    <property type="nucleotide sequence ID" value="NZ_OMOI01000001.1"/>
</dbReference>